<dbReference type="AlphaFoldDB" id="A0A7U9TIQ2"/>
<name>A0A7U9TIQ2_9MOLU</name>
<dbReference type="RefSeq" id="WP_176240005.1">
    <property type="nucleotide sequence ID" value="NZ_AP024412.1"/>
</dbReference>
<accession>A0A7U9TIQ2</accession>
<reference evidence="1" key="1">
    <citation type="submission" date="2021-01" db="EMBL/GenBank/DDBJ databases">
        <title>Draft genome sequence of Acholeplasmataceae bacterium strain Mahy22.</title>
        <authorList>
            <person name="Watanabe M."/>
            <person name="Kojima H."/>
            <person name="Fukui M."/>
        </authorList>
    </citation>
    <scope>NUCLEOTIDE SEQUENCE</scope>
    <source>
        <strain evidence="1">Mahy22</strain>
    </source>
</reference>
<dbReference type="EMBL" id="AP024412">
    <property type="protein sequence ID" value="BCR35567.1"/>
    <property type="molecule type" value="Genomic_DNA"/>
</dbReference>
<evidence type="ECO:0000313" key="1">
    <source>
        <dbReference type="EMBL" id="BCR35567.1"/>
    </source>
</evidence>
<dbReference type="KEGG" id="manr:MPAN_004600"/>
<evidence type="ECO:0000313" key="2">
    <source>
        <dbReference type="Proteomes" id="UP000620133"/>
    </source>
</evidence>
<proteinExistence type="predicted"/>
<protein>
    <submittedName>
        <fullName evidence="1">Uncharacterized protein</fullName>
    </submittedName>
</protein>
<dbReference type="Proteomes" id="UP000620133">
    <property type="component" value="Chromosome"/>
</dbReference>
<organism evidence="1 2">
    <name type="scientific">Mariniplasma anaerobium</name>
    <dbReference type="NCBI Taxonomy" id="2735436"/>
    <lineage>
        <taxon>Bacteria</taxon>
        <taxon>Bacillati</taxon>
        <taxon>Mycoplasmatota</taxon>
        <taxon>Mollicutes</taxon>
        <taxon>Acholeplasmatales</taxon>
        <taxon>Acholeplasmataceae</taxon>
        <taxon>Mariniplasma</taxon>
    </lineage>
</organism>
<keyword evidence="2" id="KW-1185">Reference proteome</keyword>
<sequence>MIIISSLEKLNLVIEHKDLRREKFLAFSDDKWIAIDNTTGDIWTEEFDTFISAVKWLTLKQDKINLAFRRELRLNI</sequence>
<gene>
    <name evidence="1" type="ORF">MPAN_004600</name>
</gene>